<keyword evidence="2" id="KW-1185">Reference proteome</keyword>
<dbReference type="EMBL" id="OZ034820">
    <property type="protein sequence ID" value="CAL1401914.1"/>
    <property type="molecule type" value="Genomic_DNA"/>
</dbReference>
<dbReference type="Proteomes" id="UP001497516">
    <property type="component" value="Chromosome 7"/>
</dbReference>
<reference evidence="1 2" key="1">
    <citation type="submission" date="2024-04" db="EMBL/GenBank/DDBJ databases">
        <authorList>
            <person name="Fracassetti M."/>
        </authorList>
    </citation>
    <scope>NUCLEOTIDE SEQUENCE [LARGE SCALE GENOMIC DNA]</scope>
</reference>
<proteinExistence type="predicted"/>
<accession>A0AAV2FUA2</accession>
<organism evidence="1 2">
    <name type="scientific">Linum trigynum</name>
    <dbReference type="NCBI Taxonomy" id="586398"/>
    <lineage>
        <taxon>Eukaryota</taxon>
        <taxon>Viridiplantae</taxon>
        <taxon>Streptophyta</taxon>
        <taxon>Embryophyta</taxon>
        <taxon>Tracheophyta</taxon>
        <taxon>Spermatophyta</taxon>
        <taxon>Magnoliopsida</taxon>
        <taxon>eudicotyledons</taxon>
        <taxon>Gunneridae</taxon>
        <taxon>Pentapetalae</taxon>
        <taxon>rosids</taxon>
        <taxon>fabids</taxon>
        <taxon>Malpighiales</taxon>
        <taxon>Linaceae</taxon>
        <taxon>Linum</taxon>
    </lineage>
</organism>
<dbReference type="AlphaFoldDB" id="A0AAV2FUA2"/>
<evidence type="ECO:0000313" key="2">
    <source>
        <dbReference type="Proteomes" id="UP001497516"/>
    </source>
</evidence>
<protein>
    <submittedName>
        <fullName evidence="1">Uncharacterized protein</fullName>
    </submittedName>
</protein>
<name>A0AAV2FUA2_9ROSI</name>
<sequence>MVSLSSLIRQVSSQINNVETLCRWRDYIANSPWSIDARTMATHNSIDLAEHELGIEMVNQFCGRDLVAQINP</sequence>
<gene>
    <name evidence="1" type="ORF">LTRI10_LOCUS41949</name>
</gene>
<evidence type="ECO:0000313" key="1">
    <source>
        <dbReference type="EMBL" id="CAL1401914.1"/>
    </source>
</evidence>